<name>A0ABR3NFV5_9TELE</name>
<accession>A0ABR3NFV5</accession>
<sequence length="154" mass="17441">MTCQVSVEVALEGDSELVCTWCYRELIEVDNLMAVDTMNTDHVKQEAWELETVAFSESSTPIIFHPVLLSLVETESERTLHHSPSAIIIIYLEGDEEEGVRTHQTLLCGWKEREEATCRFSQISSADGFSQGELTQFAWAFITGTTRSRLTKQH</sequence>
<evidence type="ECO:0000313" key="2">
    <source>
        <dbReference type="Proteomes" id="UP001558613"/>
    </source>
</evidence>
<comment type="caution">
    <text evidence="1">The sequence shown here is derived from an EMBL/GenBank/DDBJ whole genome shotgun (WGS) entry which is preliminary data.</text>
</comment>
<keyword evidence="2" id="KW-1185">Reference proteome</keyword>
<proteinExistence type="predicted"/>
<protein>
    <submittedName>
        <fullName evidence="1">Uncharacterized protein</fullName>
    </submittedName>
</protein>
<evidence type="ECO:0000313" key="1">
    <source>
        <dbReference type="EMBL" id="KAL1275560.1"/>
    </source>
</evidence>
<organism evidence="1 2">
    <name type="scientific">Cirrhinus molitorella</name>
    <name type="common">mud carp</name>
    <dbReference type="NCBI Taxonomy" id="172907"/>
    <lineage>
        <taxon>Eukaryota</taxon>
        <taxon>Metazoa</taxon>
        <taxon>Chordata</taxon>
        <taxon>Craniata</taxon>
        <taxon>Vertebrata</taxon>
        <taxon>Euteleostomi</taxon>
        <taxon>Actinopterygii</taxon>
        <taxon>Neopterygii</taxon>
        <taxon>Teleostei</taxon>
        <taxon>Ostariophysi</taxon>
        <taxon>Cypriniformes</taxon>
        <taxon>Cyprinidae</taxon>
        <taxon>Labeoninae</taxon>
        <taxon>Labeonini</taxon>
        <taxon>Cirrhinus</taxon>
    </lineage>
</organism>
<reference evidence="1 2" key="1">
    <citation type="submission" date="2023-09" db="EMBL/GenBank/DDBJ databases">
        <authorList>
            <person name="Wang M."/>
        </authorList>
    </citation>
    <scope>NUCLEOTIDE SEQUENCE [LARGE SCALE GENOMIC DNA]</scope>
    <source>
        <strain evidence="1">GT-2023</strain>
        <tissue evidence="1">Liver</tissue>
    </source>
</reference>
<dbReference type="EMBL" id="JAYMGO010000004">
    <property type="protein sequence ID" value="KAL1275560.1"/>
    <property type="molecule type" value="Genomic_DNA"/>
</dbReference>
<gene>
    <name evidence="1" type="ORF">QQF64_035183</name>
</gene>
<dbReference type="Proteomes" id="UP001558613">
    <property type="component" value="Unassembled WGS sequence"/>
</dbReference>